<dbReference type="RefSeq" id="WP_212531769.1">
    <property type="nucleotide sequence ID" value="NZ_JAGSOG010000194.1"/>
</dbReference>
<dbReference type="PANTHER" id="PTHR35333:SF3">
    <property type="entry name" value="BETA-LACTAMASE-TYPE TRANSPEPTIDASE FOLD CONTAINING PROTEIN"/>
    <property type="match status" value="1"/>
</dbReference>
<organism evidence="2 3">
    <name type="scientific">Actinospica durhamensis</name>
    <dbReference type="NCBI Taxonomy" id="1508375"/>
    <lineage>
        <taxon>Bacteria</taxon>
        <taxon>Bacillati</taxon>
        <taxon>Actinomycetota</taxon>
        <taxon>Actinomycetes</taxon>
        <taxon>Catenulisporales</taxon>
        <taxon>Actinospicaceae</taxon>
        <taxon>Actinospica</taxon>
    </lineage>
</organism>
<dbReference type="InterPro" id="IPR045155">
    <property type="entry name" value="Beta-lactam_cat"/>
</dbReference>
<gene>
    <name evidence="2" type="ORF">KDL01_28745</name>
</gene>
<dbReference type="GO" id="GO:0030655">
    <property type="term" value="P:beta-lactam antibiotic catabolic process"/>
    <property type="evidence" value="ECO:0007669"/>
    <property type="project" value="InterPro"/>
</dbReference>
<keyword evidence="3" id="KW-1185">Reference proteome</keyword>
<reference evidence="2" key="1">
    <citation type="submission" date="2021-04" db="EMBL/GenBank/DDBJ databases">
        <title>Genome based classification of Actinospica acidithermotolerans sp. nov., an actinobacterium isolated from an Indonesian hot spring.</title>
        <authorList>
            <person name="Kusuma A.B."/>
            <person name="Putra K.E."/>
            <person name="Nafisah S."/>
            <person name="Loh J."/>
            <person name="Nouioui I."/>
            <person name="Goodfellow M."/>
        </authorList>
    </citation>
    <scope>NUCLEOTIDE SEQUENCE</scope>
    <source>
        <strain evidence="2">CSCA 57</strain>
    </source>
</reference>
<dbReference type="GO" id="GO:0008800">
    <property type="term" value="F:beta-lactamase activity"/>
    <property type="evidence" value="ECO:0007669"/>
    <property type="project" value="InterPro"/>
</dbReference>
<comment type="caution">
    <text evidence="2">The sequence shown here is derived from an EMBL/GenBank/DDBJ whole genome shotgun (WGS) entry which is preliminary data.</text>
</comment>
<dbReference type="Proteomes" id="UP000675781">
    <property type="component" value="Unassembled WGS sequence"/>
</dbReference>
<evidence type="ECO:0000259" key="1">
    <source>
        <dbReference type="Pfam" id="PF13354"/>
    </source>
</evidence>
<dbReference type="PANTHER" id="PTHR35333">
    <property type="entry name" value="BETA-LACTAMASE"/>
    <property type="match status" value="1"/>
</dbReference>
<dbReference type="SUPFAM" id="SSF56601">
    <property type="entry name" value="beta-lactamase/transpeptidase-like"/>
    <property type="match status" value="1"/>
</dbReference>
<dbReference type="EMBL" id="JAGSOG010000194">
    <property type="protein sequence ID" value="MBR7837301.1"/>
    <property type="molecule type" value="Genomic_DNA"/>
</dbReference>
<dbReference type="InterPro" id="IPR012338">
    <property type="entry name" value="Beta-lactam/transpept-like"/>
</dbReference>
<protein>
    <submittedName>
        <fullName evidence="2">Serine hydrolase</fullName>
    </submittedName>
</protein>
<dbReference type="GO" id="GO:0046677">
    <property type="term" value="P:response to antibiotic"/>
    <property type="evidence" value="ECO:0007669"/>
    <property type="project" value="InterPro"/>
</dbReference>
<evidence type="ECO:0000313" key="3">
    <source>
        <dbReference type="Proteomes" id="UP000675781"/>
    </source>
</evidence>
<accession>A0A941EU20</accession>
<proteinExistence type="predicted"/>
<dbReference type="InterPro" id="IPR000871">
    <property type="entry name" value="Beta-lactam_class-A"/>
</dbReference>
<name>A0A941EU20_9ACTN</name>
<sequence>MRDRELIAGLRDRLAEAGLSGSFLVRNLATGEELGIDPDVGYPIASLVKVPLAIAVLEAVRAGRLDGARMLEIAPDREAVSPPIGLGRFTHPVRIAIQDLVYLAVSISDNVAADALFALVPPGEVDRTLAEAGLCGIAVRHPMRDLVDVFGAELGRDGLHLAQTLAIGARTPGGGHPVAHLDLSRANIGTARALADLLQALWTPSAIHPQVAERVRALMSDGVLQRRLGPDFISDATGWASKSGTLLNLRHDAGVVEHEDGESYAVVALTESTVPAAAQPAVDALIGRVARALHDRLREH</sequence>
<dbReference type="AlphaFoldDB" id="A0A941EU20"/>
<dbReference type="Gene3D" id="3.40.710.10">
    <property type="entry name" value="DD-peptidase/beta-lactamase superfamily"/>
    <property type="match status" value="1"/>
</dbReference>
<evidence type="ECO:0000313" key="2">
    <source>
        <dbReference type="EMBL" id="MBR7837301.1"/>
    </source>
</evidence>
<dbReference type="Pfam" id="PF13354">
    <property type="entry name" value="Beta-lactamase2"/>
    <property type="match status" value="1"/>
</dbReference>
<keyword evidence="2" id="KW-0378">Hydrolase</keyword>
<feature type="domain" description="Beta-lactamase class A catalytic" evidence="1">
    <location>
        <begin position="22"/>
        <end position="270"/>
    </location>
</feature>